<feature type="transmembrane region" description="Helical" evidence="11">
    <location>
        <begin position="85"/>
        <end position="107"/>
    </location>
</feature>
<dbReference type="InterPro" id="IPR005170">
    <property type="entry name" value="Transptr-assoc_dom"/>
</dbReference>
<evidence type="ECO:0000256" key="10">
    <source>
        <dbReference type="PROSITE-ProRule" id="PRU01193"/>
    </source>
</evidence>
<dbReference type="SUPFAM" id="SSF56176">
    <property type="entry name" value="FAD-binding/transporter-associated domain-like"/>
    <property type="match status" value="1"/>
</dbReference>
<feature type="domain" description="CBS" evidence="12">
    <location>
        <begin position="301"/>
        <end position="358"/>
    </location>
</feature>
<organism evidence="14 15">
    <name type="scientific">Natronogracilivirga saccharolytica</name>
    <dbReference type="NCBI Taxonomy" id="2812953"/>
    <lineage>
        <taxon>Bacteria</taxon>
        <taxon>Pseudomonadati</taxon>
        <taxon>Balneolota</taxon>
        <taxon>Balneolia</taxon>
        <taxon>Balneolales</taxon>
        <taxon>Cyclonatronaceae</taxon>
        <taxon>Natronogracilivirga</taxon>
    </lineage>
</organism>
<feature type="transmembrane region" description="Helical" evidence="11">
    <location>
        <begin position="27"/>
        <end position="52"/>
    </location>
</feature>
<evidence type="ECO:0000256" key="5">
    <source>
        <dbReference type="ARBA" id="ARBA00022737"/>
    </source>
</evidence>
<evidence type="ECO:0000259" key="13">
    <source>
        <dbReference type="PROSITE" id="PS51846"/>
    </source>
</evidence>
<dbReference type="GO" id="GO:0005886">
    <property type="term" value="C:plasma membrane"/>
    <property type="evidence" value="ECO:0007669"/>
    <property type="project" value="UniProtKB-SubCell"/>
</dbReference>
<dbReference type="CDD" id="cd04590">
    <property type="entry name" value="CBS_pair_CorC_HlyC_assoc"/>
    <property type="match status" value="1"/>
</dbReference>
<evidence type="ECO:0000313" key="15">
    <source>
        <dbReference type="Proteomes" id="UP000673975"/>
    </source>
</evidence>
<dbReference type="EMBL" id="JAFIDN010000008">
    <property type="protein sequence ID" value="MBP3193092.1"/>
    <property type="molecule type" value="Genomic_DNA"/>
</dbReference>
<dbReference type="InterPro" id="IPR016169">
    <property type="entry name" value="FAD-bd_PCMH_sub2"/>
</dbReference>
<keyword evidence="7 9" id="KW-0129">CBS domain</keyword>
<evidence type="ECO:0000256" key="7">
    <source>
        <dbReference type="ARBA" id="ARBA00023122"/>
    </source>
</evidence>
<feature type="transmembrane region" description="Helical" evidence="11">
    <location>
        <begin position="159"/>
        <end position="182"/>
    </location>
</feature>
<dbReference type="PANTHER" id="PTHR22777">
    <property type="entry name" value="HEMOLYSIN-RELATED"/>
    <property type="match status" value="1"/>
</dbReference>
<accession>A0A8J7RUB0</accession>
<sequence length="459" mass="51381">MLLSDSRLFAAAEGSTFDTLLTNPVDFVVLITVIILGLIFSAFFSGSEVAFFSLDKKVDRETIEEAKKDAALGRVLYMLDKPRQLLATILIGNTFANIITAVGAAVLTGRLVAFIGLPQVVVFAVEIMVLTFAIVILAEITPKLLALNKPMMVSRKLSALLYVFFVLFAPLSRFISFATRFLEKNVPRPTDNISSDDLKTIAEVGELHGSIHGDEREIIENVIEFGNTYVREIMTSRVNISAISTENTLQEVLDLIREKSISRLPLYEQHLDNIIGIIHSKDLLPYINTDLGQTTINWRTLARKALFIPTTKKLDDLLRDFQKEKTHIAIVVDEYGGTEGVITLDDVLEEIIGEITDEYTEPVELFTRKKSGNYIFDAKIDLDDMADILSMDLTTDEDEYETLGGLIYHLLERIPEEGESIEFKGMELTVNEMDNNRLSKVEVKVLDEGNSKDDGEETV</sequence>
<keyword evidence="4 10" id="KW-0812">Transmembrane</keyword>
<dbReference type="Proteomes" id="UP000673975">
    <property type="component" value="Unassembled WGS sequence"/>
</dbReference>
<reference evidence="14" key="1">
    <citation type="submission" date="2021-02" db="EMBL/GenBank/DDBJ databases">
        <title>Natronogracilivirga saccharolytica gen. nov. sp. nov. a new anaerobic, haloalkiliphilic carbohydrate-fermenting bacterium from soda lake and proposing of Cyclonatronumiaceae fam. nov. in the phylum Balneolaeota.</title>
        <authorList>
            <person name="Zhilina T.N."/>
            <person name="Sorokin D.Y."/>
            <person name="Zavarzina D.G."/>
            <person name="Toshchakov S.V."/>
            <person name="Kublanov I.V."/>
        </authorList>
    </citation>
    <scope>NUCLEOTIDE SEQUENCE</scope>
    <source>
        <strain evidence="14">Z-1702</strain>
    </source>
</reference>
<dbReference type="GO" id="GO:0050660">
    <property type="term" value="F:flavin adenine dinucleotide binding"/>
    <property type="evidence" value="ECO:0007669"/>
    <property type="project" value="InterPro"/>
</dbReference>
<evidence type="ECO:0000256" key="1">
    <source>
        <dbReference type="ARBA" id="ARBA00004651"/>
    </source>
</evidence>
<evidence type="ECO:0000256" key="2">
    <source>
        <dbReference type="ARBA" id="ARBA00006337"/>
    </source>
</evidence>
<gene>
    <name evidence="14" type="ORF">NATSA_10495</name>
</gene>
<dbReference type="InterPro" id="IPR002550">
    <property type="entry name" value="CNNM"/>
</dbReference>
<name>A0A8J7RUB0_9BACT</name>
<dbReference type="Gene3D" id="3.10.580.10">
    <property type="entry name" value="CBS-domain"/>
    <property type="match status" value="1"/>
</dbReference>
<comment type="subcellular location">
    <subcellularLocation>
        <location evidence="1">Cell membrane</location>
        <topology evidence="1">Multi-pass membrane protein</topology>
    </subcellularLocation>
</comment>
<proteinExistence type="inferred from homology"/>
<dbReference type="Pfam" id="PF00571">
    <property type="entry name" value="CBS"/>
    <property type="match status" value="2"/>
</dbReference>
<dbReference type="Pfam" id="PF03471">
    <property type="entry name" value="CorC_HlyC"/>
    <property type="match status" value="1"/>
</dbReference>
<evidence type="ECO:0000256" key="9">
    <source>
        <dbReference type="PROSITE-ProRule" id="PRU00703"/>
    </source>
</evidence>
<evidence type="ECO:0000256" key="4">
    <source>
        <dbReference type="ARBA" id="ARBA00022692"/>
    </source>
</evidence>
<protein>
    <submittedName>
        <fullName evidence="14">HlyC/CorC family transporter</fullName>
    </submittedName>
</protein>
<feature type="domain" description="CNNM transmembrane" evidence="13">
    <location>
        <begin position="23"/>
        <end position="215"/>
    </location>
</feature>
<dbReference type="Gene3D" id="3.30.465.10">
    <property type="match status" value="1"/>
</dbReference>
<feature type="domain" description="CBS" evidence="12">
    <location>
        <begin position="234"/>
        <end position="294"/>
    </location>
</feature>
<evidence type="ECO:0000259" key="12">
    <source>
        <dbReference type="PROSITE" id="PS51371"/>
    </source>
</evidence>
<dbReference type="PROSITE" id="PS51371">
    <property type="entry name" value="CBS"/>
    <property type="match status" value="2"/>
</dbReference>
<comment type="similarity">
    <text evidence="2">Belongs to the UPF0053 family.</text>
</comment>
<dbReference type="InterPro" id="IPR046342">
    <property type="entry name" value="CBS_dom_sf"/>
</dbReference>
<evidence type="ECO:0000313" key="14">
    <source>
        <dbReference type="EMBL" id="MBP3193092.1"/>
    </source>
</evidence>
<keyword evidence="6 10" id="KW-1133">Transmembrane helix</keyword>
<dbReference type="InterPro" id="IPR036318">
    <property type="entry name" value="FAD-bd_PCMH-like_sf"/>
</dbReference>
<keyword evidence="8 10" id="KW-0472">Membrane</keyword>
<keyword evidence="3" id="KW-1003">Cell membrane</keyword>
<dbReference type="InterPro" id="IPR000644">
    <property type="entry name" value="CBS_dom"/>
</dbReference>
<keyword evidence="5" id="KW-0677">Repeat</keyword>
<dbReference type="PROSITE" id="PS51846">
    <property type="entry name" value="CNNM"/>
    <property type="match status" value="1"/>
</dbReference>
<dbReference type="AlphaFoldDB" id="A0A8J7RUB0"/>
<evidence type="ECO:0000256" key="11">
    <source>
        <dbReference type="SAM" id="Phobius"/>
    </source>
</evidence>
<evidence type="ECO:0000256" key="3">
    <source>
        <dbReference type="ARBA" id="ARBA00022475"/>
    </source>
</evidence>
<feature type="transmembrane region" description="Helical" evidence="11">
    <location>
        <begin position="113"/>
        <end position="138"/>
    </location>
</feature>
<comment type="caution">
    <text evidence="14">The sequence shown here is derived from an EMBL/GenBank/DDBJ whole genome shotgun (WGS) entry which is preliminary data.</text>
</comment>
<dbReference type="PANTHER" id="PTHR22777:SF32">
    <property type="entry name" value="UPF0053 INNER MEMBRANE PROTEIN YFJD"/>
    <property type="match status" value="1"/>
</dbReference>
<dbReference type="SUPFAM" id="SSF54631">
    <property type="entry name" value="CBS-domain pair"/>
    <property type="match status" value="1"/>
</dbReference>
<dbReference type="Pfam" id="PF01595">
    <property type="entry name" value="CNNM"/>
    <property type="match status" value="1"/>
</dbReference>
<dbReference type="InterPro" id="IPR044751">
    <property type="entry name" value="Ion_transp-like_CBS"/>
</dbReference>
<dbReference type="SMART" id="SM01091">
    <property type="entry name" value="CorC_HlyC"/>
    <property type="match status" value="1"/>
</dbReference>
<keyword evidence="15" id="KW-1185">Reference proteome</keyword>
<evidence type="ECO:0000256" key="6">
    <source>
        <dbReference type="ARBA" id="ARBA00022989"/>
    </source>
</evidence>
<dbReference type="FunFam" id="3.10.580.10:FF:000002">
    <property type="entry name" value="Magnesium/cobalt efflux protein CorC"/>
    <property type="match status" value="1"/>
</dbReference>
<evidence type="ECO:0000256" key="8">
    <source>
        <dbReference type="ARBA" id="ARBA00023136"/>
    </source>
</evidence>